<protein>
    <submittedName>
        <fullName evidence="4">SMP-30/gluconolactonase/LRE family protein</fullName>
    </submittedName>
</protein>
<dbReference type="RefSeq" id="WP_202094199.1">
    <property type="nucleotide sequence ID" value="NZ_CP061035.1"/>
</dbReference>
<evidence type="ECO:0000256" key="1">
    <source>
        <dbReference type="PIRSR" id="PIRSR605511-1"/>
    </source>
</evidence>
<dbReference type="Proteomes" id="UP000595894">
    <property type="component" value="Chromosome"/>
</dbReference>
<feature type="active site" description="Proton donor/acceptor" evidence="1">
    <location>
        <position position="197"/>
    </location>
</feature>
<dbReference type="PRINTS" id="PR01790">
    <property type="entry name" value="SMP30FAMILY"/>
</dbReference>
<evidence type="ECO:0000256" key="2">
    <source>
        <dbReference type="PIRSR" id="PIRSR605511-2"/>
    </source>
</evidence>
<keyword evidence="5" id="KW-1185">Reference proteome</keyword>
<comment type="cofactor">
    <cofactor evidence="2">
        <name>Zn(2+)</name>
        <dbReference type="ChEBI" id="CHEBI:29105"/>
    </cofactor>
    <text evidence="2">Binds 1 divalent metal cation per subunit.</text>
</comment>
<evidence type="ECO:0000259" key="3">
    <source>
        <dbReference type="Pfam" id="PF08450"/>
    </source>
</evidence>
<dbReference type="PANTHER" id="PTHR47572:SF5">
    <property type="entry name" value="BLR2277 PROTEIN"/>
    <property type="match status" value="1"/>
</dbReference>
<feature type="binding site" evidence="2">
    <location>
        <position position="148"/>
    </location>
    <ligand>
        <name>a divalent metal cation</name>
        <dbReference type="ChEBI" id="CHEBI:60240"/>
    </ligand>
</feature>
<dbReference type="AlphaFoldDB" id="A0A974S4H4"/>
<gene>
    <name evidence="4" type="ORF">H5J25_01945</name>
</gene>
<evidence type="ECO:0000313" key="5">
    <source>
        <dbReference type="Proteomes" id="UP000595894"/>
    </source>
</evidence>
<feature type="binding site" evidence="2">
    <location>
        <position position="17"/>
    </location>
    <ligand>
        <name>a divalent metal cation</name>
        <dbReference type="ChEBI" id="CHEBI:60240"/>
    </ligand>
</feature>
<dbReference type="Pfam" id="PF08450">
    <property type="entry name" value="SGL"/>
    <property type="match status" value="1"/>
</dbReference>
<dbReference type="GO" id="GO:0046872">
    <property type="term" value="F:metal ion binding"/>
    <property type="evidence" value="ECO:0007669"/>
    <property type="project" value="UniProtKB-KW"/>
</dbReference>
<accession>A0A974S4H4</accession>
<feature type="domain" description="SMP-30/Gluconolactonase/LRE-like region" evidence="3">
    <location>
        <begin position="15"/>
        <end position="253"/>
    </location>
</feature>
<reference evidence="5" key="1">
    <citation type="submission" date="2020-09" db="EMBL/GenBank/DDBJ databases">
        <title>Sphingomonas sp., a new species isolated from pork steak.</title>
        <authorList>
            <person name="Heidler von Heilborn D."/>
        </authorList>
    </citation>
    <scope>NUCLEOTIDE SEQUENCE [LARGE SCALE GENOMIC DNA]</scope>
</reference>
<dbReference type="InterPro" id="IPR011042">
    <property type="entry name" value="6-blade_b-propeller_TolB-like"/>
</dbReference>
<feature type="binding site" evidence="2">
    <location>
        <position position="100"/>
    </location>
    <ligand>
        <name>substrate</name>
    </ligand>
</feature>
<keyword evidence="2" id="KW-0479">Metal-binding</keyword>
<evidence type="ECO:0000313" key="4">
    <source>
        <dbReference type="EMBL" id="QQV77592.1"/>
    </source>
</evidence>
<name>A0A974S4H4_9SPHN</name>
<dbReference type="PANTHER" id="PTHR47572">
    <property type="entry name" value="LIPOPROTEIN-RELATED"/>
    <property type="match status" value="1"/>
</dbReference>
<sequence length="276" mass="29651">MKTGDLQCIAQGLRFPEGPVFAPDGSLWCVEMRGGALARLTDNSRGKYDVERFDVGGEPNGLAIYRGKLWFCDAAGSIRQLDGALAPTIELPPEHPPLRRPNDLAFDSAGTLVFTCPGSPTEDRRGQVWCRNSAGGTSLLADGMSFPNGLAFTPDGHDLIVAETFTGILWRGAWEPDAQRWHARRPWATLPTKIGPDGIAFGPDGLLYVALYGRGEIHVVADDGSARVCLRTPGNRPTNLAFDPGGRLGLVITEAERGEMLACSLATLKILPGERA</sequence>
<dbReference type="EMBL" id="CP061035">
    <property type="protein sequence ID" value="QQV77592.1"/>
    <property type="molecule type" value="Genomic_DNA"/>
</dbReference>
<proteinExistence type="predicted"/>
<dbReference type="InterPro" id="IPR051262">
    <property type="entry name" value="SMP-30/CGR1_Lactonase"/>
</dbReference>
<dbReference type="InterPro" id="IPR005511">
    <property type="entry name" value="SMP-30"/>
</dbReference>
<dbReference type="Gene3D" id="2.120.10.30">
    <property type="entry name" value="TolB, C-terminal domain"/>
    <property type="match status" value="1"/>
</dbReference>
<dbReference type="KEGG" id="sari:H5J25_01945"/>
<feature type="binding site" evidence="2">
    <location>
        <position position="102"/>
    </location>
    <ligand>
        <name>substrate</name>
    </ligand>
</feature>
<keyword evidence="2" id="KW-0862">Zinc</keyword>
<dbReference type="SUPFAM" id="SSF63829">
    <property type="entry name" value="Calcium-dependent phosphotriesterase"/>
    <property type="match status" value="1"/>
</dbReference>
<organism evidence="4 5">
    <name type="scientific">Sphingomonas aliaeris</name>
    <dbReference type="NCBI Taxonomy" id="2759526"/>
    <lineage>
        <taxon>Bacteria</taxon>
        <taxon>Pseudomonadati</taxon>
        <taxon>Pseudomonadota</taxon>
        <taxon>Alphaproteobacteria</taxon>
        <taxon>Sphingomonadales</taxon>
        <taxon>Sphingomonadaceae</taxon>
        <taxon>Sphingomonas</taxon>
    </lineage>
</organism>
<dbReference type="InterPro" id="IPR013658">
    <property type="entry name" value="SGL"/>
</dbReference>
<feature type="binding site" evidence="2">
    <location>
        <position position="197"/>
    </location>
    <ligand>
        <name>a divalent metal cation</name>
        <dbReference type="ChEBI" id="CHEBI:60240"/>
    </ligand>
</feature>